<dbReference type="GO" id="GO:0034707">
    <property type="term" value="C:chloride channel complex"/>
    <property type="evidence" value="ECO:0007669"/>
    <property type="project" value="UniProtKB-KW"/>
</dbReference>
<keyword evidence="3 10" id="KW-0812">Transmembrane</keyword>
<evidence type="ECO:0000256" key="10">
    <source>
        <dbReference type="SAM" id="Phobius"/>
    </source>
</evidence>
<feature type="transmembrane region" description="Helical" evidence="10">
    <location>
        <begin position="308"/>
        <end position="328"/>
    </location>
</feature>
<dbReference type="InterPro" id="IPR001807">
    <property type="entry name" value="ClC"/>
</dbReference>
<evidence type="ECO:0000313" key="11">
    <source>
        <dbReference type="EMBL" id="QHB53415.1"/>
    </source>
</evidence>
<dbReference type="Gene3D" id="1.10.3080.10">
    <property type="entry name" value="Clc chloride channel"/>
    <property type="match status" value="1"/>
</dbReference>
<sequence length="422" mass="45416">MAGYGKIIPVMKKENLILTISTIALGLFVGMSSLFLSLFLTFIEEGFLHFKETPLRPIITGSPNDARLFSVFIGGIIAAVIWWILRTKVKPPVTIGKGLAGENMPAVQTILHVMTQIFYVGTGGSIGRELAPREAGAMIAQKWNNLLNRLHWGRLSKDDVALLIASAAGAGFAGVYNAPMTGMFFCVEVLFKKISIRSVCVSLPMSVIAALVSSSVRGTEPYYLVGKAQFEPKFLWIAIFISLLCGIVGALFRKSFTWAESVKPDNYHILWQLPLLSFITGLISINFPQIMGNGRALAQFSISATGRNFLLVLLLGAVAKYAVTVFTIRAGAFGGTLTPSVAIGAAIGAFIGIFIFPYVGMPIWQCALLGGCSLLAASQQAPLMALFMVFEVCHLNSMALIPLGMGVAISVAISRVVLRKVM</sequence>
<feature type="transmembrane region" description="Helical" evidence="10">
    <location>
        <begin position="194"/>
        <end position="213"/>
    </location>
</feature>
<evidence type="ECO:0000313" key="12">
    <source>
        <dbReference type="Proteomes" id="UP000465035"/>
    </source>
</evidence>
<keyword evidence="7" id="KW-0869">Chloride channel</keyword>
<dbReference type="InterPro" id="IPR050368">
    <property type="entry name" value="ClC-type_chloride_channel"/>
</dbReference>
<keyword evidence="2" id="KW-0813">Transport</keyword>
<feature type="transmembrane region" description="Helical" evidence="10">
    <location>
        <begin position="267"/>
        <end position="287"/>
    </location>
</feature>
<feature type="transmembrane region" description="Helical" evidence="10">
    <location>
        <begin position="234"/>
        <end position="252"/>
    </location>
</feature>
<dbReference type="Proteomes" id="UP000465035">
    <property type="component" value="Chromosome"/>
</dbReference>
<feature type="transmembrane region" description="Helical" evidence="10">
    <location>
        <begin position="66"/>
        <end position="85"/>
    </location>
</feature>
<gene>
    <name evidence="11" type="ORF">GQR93_07950</name>
</gene>
<keyword evidence="9" id="KW-0407">Ion channel</keyword>
<proteinExistence type="predicted"/>
<dbReference type="RefSeq" id="WP_035444840.1">
    <property type="nucleotide sequence ID" value="NZ_CABKOL010000102.1"/>
</dbReference>
<name>A0A6P1ECS9_LENHI</name>
<keyword evidence="4 10" id="KW-1133">Transmembrane helix</keyword>
<dbReference type="GeneID" id="69058292"/>
<dbReference type="InterPro" id="IPR014743">
    <property type="entry name" value="Cl-channel_core"/>
</dbReference>
<dbReference type="PANTHER" id="PTHR43427:SF6">
    <property type="entry name" value="CHLORIDE CHANNEL PROTEIN CLC-E"/>
    <property type="match status" value="1"/>
</dbReference>
<comment type="subcellular location">
    <subcellularLocation>
        <location evidence="1">Membrane</location>
        <topology evidence="1">Multi-pass membrane protein</topology>
    </subcellularLocation>
</comment>
<keyword evidence="6 10" id="KW-0472">Membrane</keyword>
<dbReference type="GO" id="GO:0005254">
    <property type="term" value="F:chloride channel activity"/>
    <property type="evidence" value="ECO:0007669"/>
    <property type="project" value="UniProtKB-KW"/>
</dbReference>
<evidence type="ECO:0000256" key="2">
    <source>
        <dbReference type="ARBA" id="ARBA00022448"/>
    </source>
</evidence>
<feature type="transmembrane region" description="Helical" evidence="10">
    <location>
        <begin position="366"/>
        <end position="387"/>
    </location>
</feature>
<organism evidence="11 12">
    <name type="scientific">Lentilactobacillus hilgardii</name>
    <name type="common">Lactobacillus hilgardii</name>
    <dbReference type="NCBI Taxonomy" id="1588"/>
    <lineage>
        <taxon>Bacteria</taxon>
        <taxon>Bacillati</taxon>
        <taxon>Bacillota</taxon>
        <taxon>Bacilli</taxon>
        <taxon>Lactobacillales</taxon>
        <taxon>Lactobacillaceae</taxon>
        <taxon>Lentilactobacillus</taxon>
    </lineage>
</organism>
<dbReference type="SUPFAM" id="SSF81340">
    <property type="entry name" value="Clc chloride channel"/>
    <property type="match status" value="1"/>
</dbReference>
<keyword evidence="8" id="KW-0868">Chloride</keyword>
<dbReference type="SMR" id="A0A6P1ECS9"/>
<dbReference type="AlphaFoldDB" id="A0A6P1ECS9"/>
<feature type="transmembrane region" description="Helical" evidence="10">
    <location>
        <begin position="340"/>
        <end position="359"/>
    </location>
</feature>
<dbReference type="Pfam" id="PF00654">
    <property type="entry name" value="Voltage_CLC"/>
    <property type="match status" value="1"/>
</dbReference>
<evidence type="ECO:0000256" key="8">
    <source>
        <dbReference type="ARBA" id="ARBA00023214"/>
    </source>
</evidence>
<feature type="transmembrane region" description="Helical" evidence="10">
    <location>
        <begin position="160"/>
        <end position="179"/>
    </location>
</feature>
<keyword evidence="5" id="KW-0406">Ion transport</keyword>
<dbReference type="PANTHER" id="PTHR43427">
    <property type="entry name" value="CHLORIDE CHANNEL PROTEIN CLC-E"/>
    <property type="match status" value="1"/>
</dbReference>
<reference evidence="11 12" key="1">
    <citation type="submission" date="2019-12" db="EMBL/GenBank/DDBJ databases">
        <title>Lactobacillus hilgardii FLUB.</title>
        <authorList>
            <person name="Gustaw K."/>
        </authorList>
    </citation>
    <scope>NUCLEOTIDE SEQUENCE [LARGE SCALE GENOMIC DNA]</scope>
    <source>
        <strain evidence="11 12">FLUB</strain>
    </source>
</reference>
<evidence type="ECO:0000256" key="4">
    <source>
        <dbReference type="ARBA" id="ARBA00022989"/>
    </source>
</evidence>
<dbReference type="PRINTS" id="PR00762">
    <property type="entry name" value="CLCHANNEL"/>
</dbReference>
<evidence type="ECO:0000256" key="9">
    <source>
        <dbReference type="ARBA" id="ARBA00023303"/>
    </source>
</evidence>
<evidence type="ECO:0000256" key="3">
    <source>
        <dbReference type="ARBA" id="ARBA00022692"/>
    </source>
</evidence>
<dbReference type="EMBL" id="CP047121">
    <property type="protein sequence ID" value="QHB53415.1"/>
    <property type="molecule type" value="Genomic_DNA"/>
</dbReference>
<feature type="transmembrane region" description="Helical" evidence="10">
    <location>
        <begin position="16"/>
        <end position="43"/>
    </location>
</feature>
<evidence type="ECO:0000256" key="1">
    <source>
        <dbReference type="ARBA" id="ARBA00004141"/>
    </source>
</evidence>
<dbReference type="CDD" id="cd01033">
    <property type="entry name" value="ClC_like"/>
    <property type="match status" value="1"/>
</dbReference>
<evidence type="ECO:0000256" key="7">
    <source>
        <dbReference type="ARBA" id="ARBA00023173"/>
    </source>
</evidence>
<evidence type="ECO:0000256" key="5">
    <source>
        <dbReference type="ARBA" id="ARBA00023065"/>
    </source>
</evidence>
<protein>
    <submittedName>
        <fullName evidence="11">Chloride channel protein</fullName>
    </submittedName>
</protein>
<evidence type="ECO:0000256" key="6">
    <source>
        <dbReference type="ARBA" id="ARBA00023136"/>
    </source>
</evidence>
<feature type="transmembrane region" description="Helical" evidence="10">
    <location>
        <begin position="399"/>
        <end position="418"/>
    </location>
</feature>
<accession>A0A6P1ECS9</accession>